<name>A0ABW8IHA9_9GAMM</name>
<keyword evidence="3" id="KW-0804">Transcription</keyword>
<accession>A0ABW8IHA9</accession>
<evidence type="ECO:0000256" key="3">
    <source>
        <dbReference type="ARBA" id="ARBA00023163"/>
    </source>
</evidence>
<dbReference type="PROSITE" id="PS01124">
    <property type="entry name" value="HTH_ARAC_FAMILY_2"/>
    <property type="match status" value="1"/>
</dbReference>
<dbReference type="SMART" id="SM00342">
    <property type="entry name" value="HTH_ARAC"/>
    <property type="match status" value="1"/>
</dbReference>
<reference evidence="5 6" key="1">
    <citation type="submission" date="2020-10" db="EMBL/GenBank/DDBJ databases">
        <title>Phylogeny of dyella-like bacteria.</title>
        <authorList>
            <person name="Fu J."/>
        </authorList>
    </citation>
    <scope>NUCLEOTIDE SEQUENCE [LARGE SCALE GENOMIC DNA]</scope>
    <source>
        <strain evidence="5 6">DHG40</strain>
    </source>
</reference>
<dbReference type="InterPro" id="IPR018060">
    <property type="entry name" value="HTH_AraC"/>
</dbReference>
<keyword evidence="1" id="KW-0805">Transcription regulation</keyword>
<organism evidence="5 6">
    <name type="scientific">Dyella humi</name>
    <dbReference type="NCBI Taxonomy" id="1770547"/>
    <lineage>
        <taxon>Bacteria</taxon>
        <taxon>Pseudomonadati</taxon>
        <taxon>Pseudomonadota</taxon>
        <taxon>Gammaproteobacteria</taxon>
        <taxon>Lysobacterales</taxon>
        <taxon>Rhodanobacteraceae</taxon>
        <taxon>Dyella</taxon>
    </lineage>
</organism>
<dbReference type="Gene3D" id="1.10.10.60">
    <property type="entry name" value="Homeodomain-like"/>
    <property type="match status" value="1"/>
</dbReference>
<evidence type="ECO:0000256" key="2">
    <source>
        <dbReference type="ARBA" id="ARBA00023125"/>
    </source>
</evidence>
<dbReference type="PANTHER" id="PTHR46796:SF12">
    <property type="entry name" value="HTH-TYPE DNA-BINDING TRANSCRIPTIONAL ACTIVATOR EUTR"/>
    <property type="match status" value="1"/>
</dbReference>
<evidence type="ECO:0000259" key="4">
    <source>
        <dbReference type="PROSITE" id="PS01124"/>
    </source>
</evidence>
<keyword evidence="6" id="KW-1185">Reference proteome</keyword>
<protein>
    <submittedName>
        <fullName evidence="5">Helix-turn-helix transcriptional regulator</fullName>
    </submittedName>
</protein>
<keyword evidence="2" id="KW-0238">DNA-binding</keyword>
<dbReference type="PANTHER" id="PTHR46796">
    <property type="entry name" value="HTH-TYPE TRANSCRIPTIONAL ACTIVATOR RHAS-RELATED"/>
    <property type="match status" value="1"/>
</dbReference>
<evidence type="ECO:0000313" key="5">
    <source>
        <dbReference type="EMBL" id="MFK2854587.1"/>
    </source>
</evidence>
<dbReference type="Proteomes" id="UP001620409">
    <property type="component" value="Unassembled WGS sequence"/>
</dbReference>
<gene>
    <name evidence="5" type="ORF">ISP18_08285</name>
</gene>
<evidence type="ECO:0000313" key="6">
    <source>
        <dbReference type="Proteomes" id="UP001620409"/>
    </source>
</evidence>
<proteinExistence type="predicted"/>
<dbReference type="Pfam" id="PF12833">
    <property type="entry name" value="HTH_18"/>
    <property type="match status" value="1"/>
</dbReference>
<dbReference type="RefSeq" id="WP_380009359.1">
    <property type="nucleotide sequence ID" value="NZ_JADIKI010000022.1"/>
</dbReference>
<dbReference type="InterPro" id="IPR009057">
    <property type="entry name" value="Homeodomain-like_sf"/>
</dbReference>
<sequence length="328" mass="36207">MATSPVQVERKFALPGIDVMRRAFDECKMEAISLSEGELRGTLGSYRHGAAMLCSFVVDFAIHSRFVLPPGYFLFCYFYQAAQGSWCAGMPLHSGTVLLALPGSSCEMMLAPESSISLALAPVRPSVLSAVERNPDSFGDAGQQFSLFRPECHTETRLGARYAVMFDSLIGKPRHGMSVFVESGMADTLVDDRALNELFAQSVPALTPANGYRPHYPTLRKAVRFMRANLHRDIYIEEIAAAVQISDRSLRHVFDDLLGVSPTRYLSLLRLHEASRRLSVHGNASRPSIKAVAMSCGLWDLSRFAANYRRAFGEHPSATLMRTCSFAS</sequence>
<dbReference type="EMBL" id="JADIKI010000022">
    <property type="protein sequence ID" value="MFK2854587.1"/>
    <property type="molecule type" value="Genomic_DNA"/>
</dbReference>
<evidence type="ECO:0000256" key="1">
    <source>
        <dbReference type="ARBA" id="ARBA00023015"/>
    </source>
</evidence>
<feature type="domain" description="HTH araC/xylS-type" evidence="4">
    <location>
        <begin position="220"/>
        <end position="322"/>
    </location>
</feature>
<dbReference type="SUPFAM" id="SSF46689">
    <property type="entry name" value="Homeodomain-like"/>
    <property type="match status" value="1"/>
</dbReference>
<comment type="caution">
    <text evidence="5">The sequence shown here is derived from an EMBL/GenBank/DDBJ whole genome shotgun (WGS) entry which is preliminary data.</text>
</comment>
<dbReference type="InterPro" id="IPR050204">
    <property type="entry name" value="AraC_XylS_family_regulators"/>
</dbReference>